<gene>
    <name evidence="3" type="ORF">QQX04_03710</name>
</gene>
<dbReference type="RefSeq" id="WP_301126390.1">
    <property type="nucleotide sequence ID" value="NZ_JAUHPV010000002.1"/>
</dbReference>
<proteinExistence type="predicted"/>
<evidence type="ECO:0000256" key="2">
    <source>
        <dbReference type="SAM" id="Phobius"/>
    </source>
</evidence>
<comment type="caution">
    <text evidence="3">The sequence shown here is derived from an EMBL/GenBank/DDBJ whole genome shotgun (WGS) entry which is preliminary data.</text>
</comment>
<evidence type="ECO:0000313" key="3">
    <source>
        <dbReference type="EMBL" id="MDN4472098.1"/>
    </source>
</evidence>
<feature type="compositionally biased region" description="Polar residues" evidence="1">
    <location>
        <begin position="59"/>
        <end position="71"/>
    </location>
</feature>
<protein>
    <submittedName>
        <fullName evidence="3">Uncharacterized protein</fullName>
    </submittedName>
</protein>
<organism evidence="3 4">
    <name type="scientific">Demequina zhanjiangensis</name>
    <dbReference type="NCBI Taxonomy" id="3051659"/>
    <lineage>
        <taxon>Bacteria</taxon>
        <taxon>Bacillati</taxon>
        <taxon>Actinomycetota</taxon>
        <taxon>Actinomycetes</taxon>
        <taxon>Micrococcales</taxon>
        <taxon>Demequinaceae</taxon>
        <taxon>Demequina</taxon>
    </lineage>
</organism>
<reference evidence="3" key="1">
    <citation type="submission" date="2023-06" db="EMBL/GenBank/DDBJ databases">
        <title>SYSU T00b26.</title>
        <authorList>
            <person name="Gao L."/>
            <person name="Fang B.-Z."/>
            <person name="Li W.-J."/>
        </authorList>
    </citation>
    <scope>NUCLEOTIDE SEQUENCE</scope>
    <source>
        <strain evidence="3">SYSU T00b26</strain>
    </source>
</reference>
<keyword evidence="2" id="KW-0472">Membrane</keyword>
<sequence length="254" mass="26135">MAQHDDPSRGGGASDGRARSRSTAVAWVVATVALIALGIVAWIAWGPATSDDEPEPSPSDATHTPSVTVTETVEADPSPSPDQTVPGGAGTREDPYWIGIDFTFDGSLVDGTDSVFNVAVAAALPGTATETGVACWAVSGTMTPQSWPTQPDDPSRESVPEIGISEATFEGATASGVDAGDRCDRGDLSGSVDLGSPELESVPADGFDFVVMFFAEYDQAAPDPQVALDYVTVGALQRPDGSDSSLIYVKPTGQ</sequence>
<keyword evidence="2" id="KW-1133">Transmembrane helix</keyword>
<dbReference type="Proteomes" id="UP001172738">
    <property type="component" value="Unassembled WGS sequence"/>
</dbReference>
<evidence type="ECO:0000313" key="4">
    <source>
        <dbReference type="Proteomes" id="UP001172738"/>
    </source>
</evidence>
<evidence type="ECO:0000256" key="1">
    <source>
        <dbReference type="SAM" id="MobiDB-lite"/>
    </source>
</evidence>
<name>A0ABT8FZ55_9MICO</name>
<feature type="region of interest" description="Disordered" evidence="1">
    <location>
        <begin position="1"/>
        <end position="20"/>
    </location>
</feature>
<dbReference type="EMBL" id="JAUHPV010000002">
    <property type="protein sequence ID" value="MDN4472098.1"/>
    <property type="molecule type" value="Genomic_DNA"/>
</dbReference>
<feature type="region of interest" description="Disordered" evidence="1">
    <location>
        <begin position="50"/>
        <end position="92"/>
    </location>
</feature>
<accession>A0ABT8FZ55</accession>
<keyword evidence="4" id="KW-1185">Reference proteome</keyword>
<keyword evidence="2" id="KW-0812">Transmembrane</keyword>
<feature type="transmembrane region" description="Helical" evidence="2">
    <location>
        <begin position="24"/>
        <end position="45"/>
    </location>
</feature>